<feature type="region of interest" description="Disordered" evidence="1">
    <location>
        <begin position="1"/>
        <end position="28"/>
    </location>
</feature>
<dbReference type="InterPro" id="IPR016300">
    <property type="entry name" value="ATPase_ArsA/GET3"/>
</dbReference>
<dbReference type="InterPro" id="IPR027417">
    <property type="entry name" value="P-loop_NTPase"/>
</dbReference>
<gene>
    <name evidence="3" type="ORF">GCM10009831_23850</name>
</gene>
<protein>
    <submittedName>
        <fullName evidence="3">ArsA family ATPase</fullName>
    </submittedName>
</protein>
<reference evidence="3 4" key="1">
    <citation type="journal article" date="2019" name="Int. J. Syst. Evol. Microbiol.">
        <title>The Global Catalogue of Microorganisms (GCM) 10K type strain sequencing project: providing services to taxonomists for standard genome sequencing and annotation.</title>
        <authorList>
            <consortium name="The Broad Institute Genomics Platform"/>
            <consortium name="The Broad Institute Genome Sequencing Center for Infectious Disease"/>
            <person name="Wu L."/>
            <person name="Ma J."/>
        </authorList>
    </citation>
    <scope>NUCLEOTIDE SEQUENCE [LARGE SCALE GENOMIC DNA]</scope>
    <source>
        <strain evidence="3 4">JCM 16002</strain>
    </source>
</reference>
<evidence type="ECO:0000313" key="3">
    <source>
        <dbReference type="EMBL" id="GAA1713440.1"/>
    </source>
</evidence>
<dbReference type="InterPro" id="IPR025723">
    <property type="entry name" value="ArsA/GET3_ATPase-like"/>
</dbReference>
<accession>A0ABN2IXJ8</accession>
<name>A0ABN2IXJ8_9ACTN</name>
<dbReference type="PANTHER" id="PTHR10803">
    <property type="entry name" value="ARSENICAL PUMP-DRIVING ATPASE ARSENITE-TRANSLOCATING ATPASE"/>
    <property type="match status" value="1"/>
</dbReference>
<dbReference type="PANTHER" id="PTHR10803:SF31">
    <property type="entry name" value="ATPASE RV3679-RELATED"/>
    <property type="match status" value="1"/>
</dbReference>
<dbReference type="Proteomes" id="UP001500383">
    <property type="component" value="Unassembled WGS sequence"/>
</dbReference>
<evidence type="ECO:0000313" key="4">
    <source>
        <dbReference type="Proteomes" id="UP001500383"/>
    </source>
</evidence>
<keyword evidence="4" id="KW-1185">Reference proteome</keyword>
<feature type="domain" description="ArsA/GET3 Anion-transporting ATPase-like" evidence="2">
    <location>
        <begin position="53"/>
        <end position="207"/>
    </location>
</feature>
<dbReference type="Gene3D" id="3.40.50.300">
    <property type="entry name" value="P-loop containing nucleotide triphosphate hydrolases"/>
    <property type="match status" value="1"/>
</dbReference>
<feature type="compositionally biased region" description="Polar residues" evidence="1">
    <location>
        <begin position="12"/>
        <end position="28"/>
    </location>
</feature>
<evidence type="ECO:0000259" key="2">
    <source>
        <dbReference type="Pfam" id="PF02374"/>
    </source>
</evidence>
<dbReference type="SUPFAM" id="SSF52540">
    <property type="entry name" value="P-loop containing nucleoside triphosphate hydrolases"/>
    <property type="match status" value="1"/>
</dbReference>
<comment type="caution">
    <text evidence="3">The sequence shown here is derived from an EMBL/GenBank/DDBJ whole genome shotgun (WGS) entry which is preliminary data.</text>
</comment>
<organism evidence="3 4">
    <name type="scientific">Dietzia cercidiphylli</name>
    <dbReference type="NCBI Taxonomy" id="498199"/>
    <lineage>
        <taxon>Bacteria</taxon>
        <taxon>Bacillati</taxon>
        <taxon>Actinomycetota</taxon>
        <taxon>Actinomycetes</taxon>
        <taxon>Mycobacteriales</taxon>
        <taxon>Dietziaceae</taxon>
        <taxon>Dietzia</taxon>
    </lineage>
</organism>
<sequence>MVEALSLECMPSTDNPGTQATRTQGTQSTRATIADQLSTGWSDSSARADLHYVSGKGGTGKTTVATSLALALASTGKRVLLVEVEERQGISRIFDRAPLPYREELVARVDGGGKVFALAIDIEAAMLDYLDTFYHLGVVGKVMKSVGAIEFATTIAPGLKDVLLTGKIYEVVTRQHAKKEVVYDAVVVDAPPTGRIGKFLDVTTAMADLAAGGPIRRQADAVSELVHSPQTVVHLVTLLESLPVQETIEAIEELRSHDLRVGQVIINRAETRHLDDAALQRIAEEDIDAEAVLAGLEETGVELDDEGLQGLLVEAIEHARVARGQLAAGETLTSSGCPTLVLPALPNGVEVADLYDLASALADQGVH</sequence>
<dbReference type="Pfam" id="PF02374">
    <property type="entry name" value="ArsA_ATPase"/>
    <property type="match status" value="1"/>
</dbReference>
<dbReference type="EMBL" id="BAAAQG010000011">
    <property type="protein sequence ID" value="GAA1713440.1"/>
    <property type="molecule type" value="Genomic_DNA"/>
</dbReference>
<proteinExistence type="predicted"/>
<evidence type="ECO:0000256" key="1">
    <source>
        <dbReference type="SAM" id="MobiDB-lite"/>
    </source>
</evidence>